<proteinExistence type="predicted"/>
<evidence type="ECO:0000313" key="1">
    <source>
        <dbReference type="EMBL" id="JAH61894.1"/>
    </source>
</evidence>
<accession>A0A0E9U7L8</accession>
<protein>
    <submittedName>
        <fullName evidence="1">Uncharacterized protein</fullName>
    </submittedName>
</protein>
<dbReference type="EMBL" id="GBXM01046683">
    <property type="protein sequence ID" value="JAH61894.1"/>
    <property type="molecule type" value="Transcribed_RNA"/>
</dbReference>
<reference evidence="1" key="2">
    <citation type="journal article" date="2015" name="Fish Shellfish Immunol.">
        <title>Early steps in the European eel (Anguilla anguilla)-Vibrio vulnificus interaction in the gills: Role of the RtxA13 toxin.</title>
        <authorList>
            <person name="Callol A."/>
            <person name="Pajuelo D."/>
            <person name="Ebbesson L."/>
            <person name="Teles M."/>
            <person name="MacKenzie S."/>
            <person name="Amaro C."/>
        </authorList>
    </citation>
    <scope>NUCLEOTIDE SEQUENCE</scope>
</reference>
<sequence length="76" mass="8865">MRAMLHQSEECVTLFKLPFPRDRVKELPVHQSFARLKSLTPVQSLLSFQPIQQLHSSEAVLYTFSPFLWLPITRTP</sequence>
<dbReference type="AlphaFoldDB" id="A0A0E9U7L8"/>
<name>A0A0E9U7L8_ANGAN</name>
<organism evidence="1">
    <name type="scientific">Anguilla anguilla</name>
    <name type="common">European freshwater eel</name>
    <name type="synonym">Muraena anguilla</name>
    <dbReference type="NCBI Taxonomy" id="7936"/>
    <lineage>
        <taxon>Eukaryota</taxon>
        <taxon>Metazoa</taxon>
        <taxon>Chordata</taxon>
        <taxon>Craniata</taxon>
        <taxon>Vertebrata</taxon>
        <taxon>Euteleostomi</taxon>
        <taxon>Actinopterygii</taxon>
        <taxon>Neopterygii</taxon>
        <taxon>Teleostei</taxon>
        <taxon>Anguilliformes</taxon>
        <taxon>Anguillidae</taxon>
        <taxon>Anguilla</taxon>
    </lineage>
</organism>
<reference evidence="1" key="1">
    <citation type="submission" date="2014-11" db="EMBL/GenBank/DDBJ databases">
        <authorList>
            <person name="Amaro Gonzalez C."/>
        </authorList>
    </citation>
    <scope>NUCLEOTIDE SEQUENCE</scope>
</reference>